<dbReference type="Proteomes" id="UP001236507">
    <property type="component" value="Unassembled WGS sequence"/>
</dbReference>
<dbReference type="InterPro" id="IPR002931">
    <property type="entry name" value="Transglutaminase-like"/>
</dbReference>
<comment type="caution">
    <text evidence="4">The sequence shown here is derived from an EMBL/GenBank/DDBJ whole genome shotgun (WGS) entry which is preliminary data.</text>
</comment>
<feature type="domain" description="DUF3857" evidence="3">
    <location>
        <begin position="74"/>
        <end position="229"/>
    </location>
</feature>
<dbReference type="Pfam" id="PF12969">
    <property type="entry name" value="DUF3857"/>
    <property type="match status" value="1"/>
</dbReference>
<dbReference type="InterPro" id="IPR024618">
    <property type="entry name" value="DUF3857"/>
</dbReference>
<keyword evidence="5" id="KW-1185">Reference proteome</keyword>
<protein>
    <submittedName>
        <fullName evidence="4">DUF3857 domain-containing protein</fullName>
    </submittedName>
</protein>
<dbReference type="Gene3D" id="2.60.40.3140">
    <property type="match status" value="1"/>
</dbReference>
<feature type="signal peptide" evidence="1">
    <location>
        <begin position="1"/>
        <end position="19"/>
    </location>
</feature>
<dbReference type="Gene3D" id="3.10.620.30">
    <property type="match status" value="1"/>
</dbReference>
<accession>A0ABT6YD71</accession>
<dbReference type="InterPro" id="IPR038765">
    <property type="entry name" value="Papain-like_cys_pep_sf"/>
</dbReference>
<feature type="domain" description="Transglutaminase-like" evidence="2">
    <location>
        <begin position="293"/>
        <end position="374"/>
    </location>
</feature>
<name>A0ABT6YD71_9BACT</name>
<dbReference type="SUPFAM" id="SSF54001">
    <property type="entry name" value="Cysteine proteinases"/>
    <property type="match status" value="1"/>
</dbReference>
<proteinExistence type="predicted"/>
<keyword evidence="1" id="KW-0732">Signal</keyword>
<evidence type="ECO:0000259" key="2">
    <source>
        <dbReference type="Pfam" id="PF01841"/>
    </source>
</evidence>
<dbReference type="Pfam" id="PF01841">
    <property type="entry name" value="Transglut_core"/>
    <property type="match status" value="1"/>
</dbReference>
<evidence type="ECO:0000259" key="3">
    <source>
        <dbReference type="Pfam" id="PF12969"/>
    </source>
</evidence>
<organism evidence="4 5">
    <name type="scientific">Flectobacillus roseus</name>
    <dbReference type="NCBI Taxonomy" id="502259"/>
    <lineage>
        <taxon>Bacteria</taxon>
        <taxon>Pseudomonadati</taxon>
        <taxon>Bacteroidota</taxon>
        <taxon>Cytophagia</taxon>
        <taxon>Cytophagales</taxon>
        <taxon>Flectobacillaceae</taxon>
        <taxon>Flectobacillus</taxon>
    </lineage>
</organism>
<dbReference type="Gene3D" id="2.60.120.1130">
    <property type="match status" value="1"/>
</dbReference>
<feature type="chain" id="PRO_5046312816" evidence="1">
    <location>
        <begin position="20"/>
        <end position="654"/>
    </location>
</feature>
<evidence type="ECO:0000256" key="1">
    <source>
        <dbReference type="SAM" id="SignalP"/>
    </source>
</evidence>
<evidence type="ECO:0000313" key="4">
    <source>
        <dbReference type="EMBL" id="MDI9861495.1"/>
    </source>
</evidence>
<gene>
    <name evidence="4" type="ORF">QM524_19910</name>
</gene>
<reference evidence="4 5" key="1">
    <citation type="submission" date="2023-05" db="EMBL/GenBank/DDBJ databases">
        <title>Novel species of genus Flectobacillus isolated from stream in China.</title>
        <authorList>
            <person name="Lu H."/>
        </authorList>
    </citation>
    <scope>NUCLEOTIDE SEQUENCE [LARGE SCALE GENOMIC DNA]</scope>
    <source>
        <strain evidence="4 5">KCTC 42575</strain>
    </source>
</reference>
<dbReference type="RefSeq" id="WP_283345891.1">
    <property type="nucleotide sequence ID" value="NZ_JASHIF010000020.1"/>
</dbReference>
<evidence type="ECO:0000313" key="5">
    <source>
        <dbReference type="Proteomes" id="UP001236507"/>
    </source>
</evidence>
<dbReference type="EMBL" id="JASHIF010000020">
    <property type="protein sequence ID" value="MDI9861495.1"/>
    <property type="molecule type" value="Genomic_DNA"/>
</dbReference>
<sequence>MKKVTILLLMLSMAFMANAQRELPTFPDVKVEDLKKKEYAKDSSAEAYIMMNYGNGWVYKNSEGGYEIAYQYFTRIKVLKKSAFERATKTLFLYKDDNQQNIETIENVKGRTYNFANDGITIEELDPKDVFKGKYDKSYDKVSFTLPKVKEGSIIEYSYVVRSPYPFKPKDWYFQYNIPCERSEYTFSSPTNLAYRILMQACDGKLSFDKCATADEYRTCQWLMLNVPALNREKYVANLDDYTRKIHFELAEYIVDGMSKPKNLSIDWPAFDKQLLIDEDLGGRIGKISAFDATAQSLKTQKTDTLELAKEVYKYVQSNFTWDGNKYLFTKNPLKEVFKNKTGSGTELNLLLISLLRQVGIEANPVVISTREHGRIWKDYPMITRFNYTLAHVNIKGKDVLLDVTDKNLRWGLLPSFCMVGEGRLLISNKSQWLPIRTPEKSGEMINMEFTFGEKESELESQITYAGVGYQAIDYRTEYNTLGKDKFAEKFRKKLSTIDKALVEFEGFSSTDTDVQPVIAVTGKNPEGYSVVNGKIYLKTIPYDGTTEHPFVSTERAFPIDFTYPTEETITCKYTIPDNYAVVELPKAIRVTLPDDGGRFNFSVAQYQGGEVIIVTSQIQLKKSIYGVDEYQAIRTVYDHIVAKHNEMIVLQKK</sequence>